<dbReference type="EMBL" id="GG662448">
    <property type="protein sequence ID" value="EAS04430.2"/>
    <property type="molecule type" value="Genomic_DNA"/>
</dbReference>
<dbReference type="Pfam" id="PF00152">
    <property type="entry name" value="tRNA-synt_2"/>
    <property type="match status" value="1"/>
</dbReference>
<dbReference type="HAMAP" id="MF_02075">
    <property type="entry name" value="Asp_tRNA_synth_type2"/>
    <property type="match status" value="1"/>
</dbReference>
<evidence type="ECO:0000256" key="1">
    <source>
        <dbReference type="ARBA" id="ARBA00004496"/>
    </source>
</evidence>
<dbReference type="GO" id="GO:0006422">
    <property type="term" value="P:aspartyl-tRNA aminoacylation"/>
    <property type="evidence" value="ECO:0007669"/>
    <property type="project" value="InterPro"/>
</dbReference>
<dbReference type="SUPFAM" id="SSF50249">
    <property type="entry name" value="Nucleic acid-binding proteins"/>
    <property type="match status" value="1"/>
</dbReference>
<dbReference type="OrthoDB" id="296970at2759"/>
<sequence length="563" mass="64674">MADKVETPVVEKQEETVPVEGAAKEGGENASKKAQKKLEKEQEKERKRLEREAAQLKEQEENWLKELKEDTLKENYGDYILVQSQEKTDRKWIQVLSIDESMVGQTVLIRARLQNSRVKGNVGFLVLRQQFSTIQAMISKNDVTVSKTMVKWVGKVPCESIVDVYGVVSKPETEIKSTSCKLELIVNKVYVVSRSRAQLPFQLEDAARQQKKEEQLAEYNNNEGDIEESKDNQASVSIKTRLDNRIIDLRTPAKQAIFRLQSGICQLFREYLLSQDFVEIHTPKLIGGSSEGGANIFKLKYFDKDACLAQSPQLYKQMCIQSDFERVFEIGPVFRAEKSFTHRHMCEFTGLDIEMSIKENYHELLDLMGDLFVHIFKGLETKYSKEIEAIQQQFPFEPFKIKTPVVKLTFEEGCKLLKEAGIEQNPLEDLDTVTEKKLGDIVREKYDTDFYMLHRYPISARPFYTMLCHDDPNYTLSYDFFMRGQEITSGAQRNHDPVSLAKRAAECGINVETIKDYIESMAFGAYPHGGCGIGLERVVFLYCDLYDIRNGCLFPRDPKRIAP</sequence>
<keyword evidence="15" id="KW-1185">Reference proteome</keyword>
<evidence type="ECO:0000313" key="15">
    <source>
        <dbReference type="Proteomes" id="UP000009168"/>
    </source>
</evidence>
<dbReference type="InterPro" id="IPR045864">
    <property type="entry name" value="aa-tRNA-synth_II/BPL/LPL"/>
</dbReference>
<dbReference type="InterPro" id="IPR002312">
    <property type="entry name" value="Asp/Asn-tRNA-synth_IIb"/>
</dbReference>
<dbReference type="InterPro" id="IPR004523">
    <property type="entry name" value="Asp-tRNA_synthase_2"/>
</dbReference>
<proteinExistence type="inferred from homology"/>
<dbReference type="EC" id="6.1.1.12" evidence="3"/>
<dbReference type="GeneID" id="7840614"/>
<evidence type="ECO:0000256" key="10">
    <source>
        <dbReference type="ARBA" id="ARBA00033155"/>
    </source>
</evidence>
<keyword evidence="5" id="KW-0436">Ligase</keyword>
<evidence type="ECO:0000256" key="3">
    <source>
        <dbReference type="ARBA" id="ARBA00012841"/>
    </source>
</evidence>
<dbReference type="NCBIfam" id="NF003483">
    <property type="entry name" value="PRK05159.1"/>
    <property type="match status" value="1"/>
</dbReference>
<dbReference type="PROSITE" id="PS50862">
    <property type="entry name" value="AA_TRNA_LIGASE_II"/>
    <property type="match status" value="1"/>
</dbReference>
<comment type="catalytic activity">
    <reaction evidence="11">
        <text>tRNA(Asp) + L-aspartate + ATP = L-aspartyl-tRNA(Asp) + AMP + diphosphate</text>
        <dbReference type="Rhea" id="RHEA:19649"/>
        <dbReference type="Rhea" id="RHEA-COMP:9660"/>
        <dbReference type="Rhea" id="RHEA-COMP:9678"/>
        <dbReference type="ChEBI" id="CHEBI:29991"/>
        <dbReference type="ChEBI" id="CHEBI:30616"/>
        <dbReference type="ChEBI" id="CHEBI:33019"/>
        <dbReference type="ChEBI" id="CHEBI:78442"/>
        <dbReference type="ChEBI" id="CHEBI:78516"/>
        <dbReference type="ChEBI" id="CHEBI:456215"/>
        <dbReference type="EC" id="6.1.1.12"/>
    </reaction>
</comment>
<dbReference type="Proteomes" id="UP000009168">
    <property type="component" value="Unassembled WGS sequence"/>
</dbReference>
<dbReference type="PRINTS" id="PR01042">
    <property type="entry name" value="TRNASYNTHASP"/>
</dbReference>
<organism evidence="14 15">
    <name type="scientific">Tetrahymena thermophila (strain SB210)</name>
    <dbReference type="NCBI Taxonomy" id="312017"/>
    <lineage>
        <taxon>Eukaryota</taxon>
        <taxon>Sar</taxon>
        <taxon>Alveolata</taxon>
        <taxon>Ciliophora</taxon>
        <taxon>Intramacronucleata</taxon>
        <taxon>Oligohymenophorea</taxon>
        <taxon>Hymenostomatida</taxon>
        <taxon>Tetrahymenina</taxon>
        <taxon>Tetrahymenidae</taxon>
        <taxon>Tetrahymena</taxon>
    </lineage>
</organism>
<dbReference type="AlphaFoldDB" id="I7M3W6"/>
<dbReference type="RefSeq" id="XP_001024675.2">
    <property type="nucleotide sequence ID" value="XM_001024675.3"/>
</dbReference>
<feature type="compositionally biased region" description="Basic and acidic residues" evidence="12">
    <location>
        <begin position="22"/>
        <end position="50"/>
    </location>
</feature>
<dbReference type="InParanoid" id="I7M3W6"/>
<reference evidence="15" key="1">
    <citation type="journal article" date="2006" name="PLoS Biol.">
        <title>Macronuclear genome sequence of the ciliate Tetrahymena thermophila, a model eukaryote.</title>
        <authorList>
            <person name="Eisen J.A."/>
            <person name="Coyne R.S."/>
            <person name="Wu M."/>
            <person name="Wu D."/>
            <person name="Thiagarajan M."/>
            <person name="Wortman J.R."/>
            <person name="Badger J.H."/>
            <person name="Ren Q."/>
            <person name="Amedeo P."/>
            <person name="Jones K.M."/>
            <person name="Tallon L.J."/>
            <person name="Delcher A.L."/>
            <person name="Salzberg S.L."/>
            <person name="Silva J.C."/>
            <person name="Haas B.J."/>
            <person name="Majoros W.H."/>
            <person name="Farzad M."/>
            <person name="Carlton J.M."/>
            <person name="Smith R.K. Jr."/>
            <person name="Garg J."/>
            <person name="Pearlman R.E."/>
            <person name="Karrer K.M."/>
            <person name="Sun L."/>
            <person name="Manning G."/>
            <person name="Elde N.C."/>
            <person name="Turkewitz A.P."/>
            <person name="Asai D.J."/>
            <person name="Wilkes D.E."/>
            <person name="Wang Y."/>
            <person name="Cai H."/>
            <person name="Collins K."/>
            <person name="Stewart B.A."/>
            <person name="Lee S.R."/>
            <person name="Wilamowska K."/>
            <person name="Weinberg Z."/>
            <person name="Ruzzo W.L."/>
            <person name="Wloga D."/>
            <person name="Gaertig J."/>
            <person name="Frankel J."/>
            <person name="Tsao C.-C."/>
            <person name="Gorovsky M.A."/>
            <person name="Keeling P.J."/>
            <person name="Waller R.F."/>
            <person name="Patron N.J."/>
            <person name="Cherry J.M."/>
            <person name="Stover N.A."/>
            <person name="Krieger C.J."/>
            <person name="del Toro C."/>
            <person name="Ryder H.F."/>
            <person name="Williamson S.C."/>
            <person name="Barbeau R.A."/>
            <person name="Hamilton E.P."/>
            <person name="Orias E."/>
        </authorList>
    </citation>
    <scope>NUCLEOTIDE SEQUENCE [LARGE SCALE GENOMIC DNA]</scope>
    <source>
        <strain evidence="15">SB210</strain>
    </source>
</reference>
<evidence type="ECO:0000256" key="7">
    <source>
        <dbReference type="ARBA" id="ARBA00022840"/>
    </source>
</evidence>
<evidence type="ECO:0000256" key="12">
    <source>
        <dbReference type="SAM" id="MobiDB-lite"/>
    </source>
</evidence>
<dbReference type="InterPro" id="IPR004364">
    <property type="entry name" value="Aa-tRNA-synt_II"/>
</dbReference>
<dbReference type="FunFam" id="3.30.930.10:FF:000013">
    <property type="entry name" value="Aspartate--tRNA ligase, cytoplasmic"/>
    <property type="match status" value="1"/>
</dbReference>
<evidence type="ECO:0000256" key="11">
    <source>
        <dbReference type="ARBA" id="ARBA00047904"/>
    </source>
</evidence>
<dbReference type="eggNOG" id="KOG0556">
    <property type="taxonomic scope" value="Eukaryota"/>
</dbReference>
<dbReference type="SUPFAM" id="SSF55681">
    <property type="entry name" value="Class II aaRS and biotin synthetases"/>
    <property type="match status" value="1"/>
</dbReference>
<dbReference type="Gene3D" id="2.40.50.140">
    <property type="entry name" value="Nucleic acid-binding proteins"/>
    <property type="match status" value="1"/>
</dbReference>
<keyword evidence="4" id="KW-0963">Cytoplasm</keyword>
<dbReference type="Gene3D" id="3.30.930.10">
    <property type="entry name" value="Bira Bifunctional Protein, Domain 2"/>
    <property type="match status" value="1"/>
</dbReference>
<dbReference type="STRING" id="312017.I7M3W6"/>
<dbReference type="GO" id="GO:0017101">
    <property type="term" value="C:aminoacyl-tRNA synthetase multienzyme complex"/>
    <property type="evidence" value="ECO:0007669"/>
    <property type="project" value="TreeGrafter"/>
</dbReference>
<dbReference type="PANTHER" id="PTHR43450:SF1">
    <property type="entry name" value="ASPARTATE--TRNA LIGASE, CYTOPLASMIC"/>
    <property type="match status" value="1"/>
</dbReference>
<comment type="similarity">
    <text evidence="2">Belongs to the class-II aminoacyl-tRNA synthetase family. Type 2 subfamily.</text>
</comment>
<evidence type="ECO:0000256" key="2">
    <source>
        <dbReference type="ARBA" id="ARBA00005312"/>
    </source>
</evidence>
<dbReference type="PANTHER" id="PTHR43450">
    <property type="entry name" value="ASPARTYL-TRNA SYNTHETASE"/>
    <property type="match status" value="1"/>
</dbReference>
<evidence type="ECO:0000256" key="8">
    <source>
        <dbReference type="ARBA" id="ARBA00022917"/>
    </source>
</evidence>
<evidence type="ECO:0000256" key="9">
    <source>
        <dbReference type="ARBA" id="ARBA00023146"/>
    </source>
</evidence>
<dbReference type="CDD" id="cd00776">
    <property type="entry name" value="AsxRS_core"/>
    <property type="match status" value="1"/>
</dbReference>
<feature type="compositionally biased region" description="Basic and acidic residues" evidence="12">
    <location>
        <begin position="1"/>
        <end position="15"/>
    </location>
</feature>
<dbReference type="FunFam" id="2.40.50.140:FF:000132">
    <property type="entry name" value="Aspartyl-tRNA synthetase, cytoplasmic"/>
    <property type="match status" value="1"/>
</dbReference>
<accession>I7M3W6</accession>
<gene>
    <name evidence="14" type="ORF">TTHERM_00616050</name>
</gene>
<dbReference type="InterPro" id="IPR006195">
    <property type="entry name" value="aa-tRNA-synth_II"/>
</dbReference>
<feature type="region of interest" description="Disordered" evidence="12">
    <location>
        <begin position="1"/>
        <end position="50"/>
    </location>
</feature>
<dbReference type="FunCoup" id="I7M3W6">
    <property type="interactions" value="668"/>
</dbReference>
<feature type="region of interest" description="Disordered" evidence="12">
    <location>
        <begin position="212"/>
        <end position="232"/>
    </location>
</feature>
<dbReference type="GO" id="GO:0003723">
    <property type="term" value="F:RNA binding"/>
    <property type="evidence" value="ECO:0007669"/>
    <property type="project" value="TreeGrafter"/>
</dbReference>
<dbReference type="GO" id="GO:0005524">
    <property type="term" value="F:ATP binding"/>
    <property type="evidence" value="ECO:0007669"/>
    <property type="project" value="UniProtKB-KW"/>
</dbReference>
<protein>
    <recommendedName>
        <fullName evidence="3">aspartate--tRNA ligase</fullName>
        <ecNumber evidence="3">6.1.1.12</ecNumber>
    </recommendedName>
    <alternativeName>
        <fullName evidence="10">Aspartyl-tRNA synthetase</fullName>
    </alternativeName>
</protein>
<keyword evidence="6" id="KW-0547">Nucleotide-binding</keyword>
<dbReference type="KEGG" id="tet:TTHERM_00616050"/>
<evidence type="ECO:0000256" key="6">
    <source>
        <dbReference type="ARBA" id="ARBA00022741"/>
    </source>
</evidence>
<dbReference type="Pfam" id="PF01336">
    <property type="entry name" value="tRNA_anti-codon"/>
    <property type="match status" value="1"/>
</dbReference>
<dbReference type="CDD" id="cd04320">
    <property type="entry name" value="AspRS_cyto_N"/>
    <property type="match status" value="1"/>
</dbReference>
<comment type="subcellular location">
    <subcellularLocation>
        <location evidence="1">Cytoplasm</location>
    </subcellularLocation>
</comment>
<dbReference type="NCBIfam" id="TIGR00458">
    <property type="entry name" value="aspS_nondisc"/>
    <property type="match status" value="1"/>
</dbReference>
<feature type="domain" description="Aminoacyl-transfer RNA synthetases class-II family profile" evidence="13">
    <location>
        <begin position="258"/>
        <end position="563"/>
    </location>
</feature>
<dbReference type="GO" id="GO:0005829">
    <property type="term" value="C:cytosol"/>
    <property type="evidence" value="ECO:0007669"/>
    <property type="project" value="TreeGrafter"/>
</dbReference>
<evidence type="ECO:0000259" key="13">
    <source>
        <dbReference type="PROSITE" id="PS50862"/>
    </source>
</evidence>
<keyword evidence="8" id="KW-0648">Protein biosynthesis</keyword>
<dbReference type="InterPro" id="IPR012340">
    <property type="entry name" value="NA-bd_OB-fold"/>
</dbReference>
<evidence type="ECO:0000256" key="5">
    <source>
        <dbReference type="ARBA" id="ARBA00022598"/>
    </source>
</evidence>
<keyword evidence="7" id="KW-0067">ATP-binding</keyword>
<keyword evidence="9" id="KW-0030">Aminoacyl-tRNA synthetase</keyword>
<evidence type="ECO:0000313" key="14">
    <source>
        <dbReference type="EMBL" id="EAS04430.2"/>
    </source>
</evidence>
<dbReference type="GO" id="GO:0004815">
    <property type="term" value="F:aspartate-tRNA ligase activity"/>
    <property type="evidence" value="ECO:0007669"/>
    <property type="project" value="UniProtKB-EC"/>
</dbReference>
<evidence type="ECO:0000256" key="4">
    <source>
        <dbReference type="ARBA" id="ARBA00022490"/>
    </source>
</evidence>
<dbReference type="InterPro" id="IPR004365">
    <property type="entry name" value="NA-bd_OB_tRNA"/>
</dbReference>
<name>I7M3W6_TETTS</name>